<dbReference type="RefSeq" id="WP_344321776.1">
    <property type="nucleotide sequence ID" value="NZ_BAAASZ010000017.1"/>
</dbReference>
<keyword evidence="2" id="KW-0812">Transmembrane</keyword>
<feature type="compositionally biased region" description="Basic and acidic residues" evidence="1">
    <location>
        <begin position="78"/>
        <end position="105"/>
    </location>
</feature>
<feature type="region of interest" description="Disordered" evidence="1">
    <location>
        <begin position="75"/>
        <end position="105"/>
    </location>
</feature>
<dbReference type="InterPro" id="IPR018541">
    <property type="entry name" value="Ftsk_gamma"/>
</dbReference>
<keyword evidence="2" id="KW-1133">Transmembrane helix</keyword>
<protein>
    <recommendedName>
        <fullName evidence="3">FtsK gamma domain-containing protein</fullName>
    </recommendedName>
</protein>
<dbReference type="EMBL" id="BAAASZ010000017">
    <property type="protein sequence ID" value="GAA2436588.1"/>
    <property type="molecule type" value="Genomic_DNA"/>
</dbReference>
<reference evidence="5" key="1">
    <citation type="journal article" date="2019" name="Int. J. Syst. Evol. Microbiol.">
        <title>The Global Catalogue of Microorganisms (GCM) 10K type strain sequencing project: providing services to taxonomists for standard genome sequencing and annotation.</title>
        <authorList>
            <consortium name="The Broad Institute Genomics Platform"/>
            <consortium name="The Broad Institute Genome Sequencing Center for Infectious Disease"/>
            <person name="Wu L."/>
            <person name="Ma J."/>
        </authorList>
    </citation>
    <scope>NUCLEOTIDE SEQUENCE [LARGE SCALE GENOMIC DNA]</scope>
    <source>
        <strain evidence="5">JCM 6305</strain>
    </source>
</reference>
<gene>
    <name evidence="4" type="ORF">GCM10010405_19750</name>
</gene>
<dbReference type="InterPro" id="IPR007560">
    <property type="entry name" value="Restrct_endonuc_IV_Mrr"/>
</dbReference>
<name>A0ABP5WUV9_9ACTN</name>
<accession>A0ABP5WUV9</accession>
<evidence type="ECO:0000256" key="1">
    <source>
        <dbReference type="SAM" id="MobiDB-lite"/>
    </source>
</evidence>
<sequence length="489" mass="53147">METVTGVLVFLMAVGLLALLVGGLLYAVLDSVVVLAGGAVAFVLAGLGTLVCNATPAGRRNTAWYQAITEKQTAARAAESDRAERERRTAERREAERREREAEDARKRAVRELLDGLPERGAPQEEAIAYCLSRTSAARDPRIHAEARKLARRHIAVDERILCVARSMTYRDRERPALLILTDRGAAVSDKGTSYRFDPGPEDVFDPVPDPAWGHLEVGELRFPFRDNPDLRIALLAREEAAATPPPAAPRADRPRSRLVRTARDAELTAVEWMRYLGFTDAVATPVGADEGVDVIAERGLAQVKMEGVPTGRPVVQQLYGVAVAQGRAGLFFSLAGYTPQAADWASRHGIALFRYDLQGTPEPVNPPALRLLEAADSGAPRPPEEDPSPEEDLDEPPAPGTPVDEAFARHAEDAGLEAELLRDIARTVVAERNAGIAYVQRRFSLSRPAARRALQALEHLDLVSAPAGNGRRTVTATSLDHLVPPNER</sequence>
<dbReference type="SUPFAM" id="SSF46785">
    <property type="entry name" value="Winged helix' DNA-binding domain"/>
    <property type="match status" value="1"/>
</dbReference>
<dbReference type="Gene3D" id="1.10.10.10">
    <property type="entry name" value="Winged helix-like DNA-binding domain superfamily/Winged helix DNA-binding domain"/>
    <property type="match status" value="1"/>
</dbReference>
<feature type="transmembrane region" description="Helical" evidence="2">
    <location>
        <begin position="7"/>
        <end position="26"/>
    </location>
</feature>
<feature type="domain" description="FtsK gamma" evidence="3">
    <location>
        <begin position="415"/>
        <end position="480"/>
    </location>
</feature>
<dbReference type="InterPro" id="IPR036390">
    <property type="entry name" value="WH_DNA-bd_sf"/>
</dbReference>
<proteinExistence type="predicted"/>
<dbReference type="Proteomes" id="UP001501638">
    <property type="component" value="Unassembled WGS sequence"/>
</dbReference>
<evidence type="ECO:0000313" key="4">
    <source>
        <dbReference type="EMBL" id="GAA2436588.1"/>
    </source>
</evidence>
<comment type="caution">
    <text evidence="4">The sequence shown here is derived from an EMBL/GenBank/DDBJ whole genome shotgun (WGS) entry which is preliminary data.</text>
</comment>
<keyword evidence="5" id="KW-1185">Reference proteome</keyword>
<feature type="compositionally biased region" description="Acidic residues" evidence="1">
    <location>
        <begin position="386"/>
        <end position="396"/>
    </location>
</feature>
<dbReference type="SUPFAM" id="SSF52980">
    <property type="entry name" value="Restriction endonuclease-like"/>
    <property type="match status" value="1"/>
</dbReference>
<keyword evidence="2" id="KW-0472">Membrane</keyword>
<organism evidence="4 5">
    <name type="scientific">Streptomyces macrosporus</name>
    <dbReference type="NCBI Taxonomy" id="44032"/>
    <lineage>
        <taxon>Bacteria</taxon>
        <taxon>Bacillati</taxon>
        <taxon>Actinomycetota</taxon>
        <taxon>Actinomycetes</taxon>
        <taxon>Kitasatosporales</taxon>
        <taxon>Streptomycetaceae</taxon>
        <taxon>Streptomyces</taxon>
    </lineage>
</organism>
<evidence type="ECO:0000313" key="5">
    <source>
        <dbReference type="Proteomes" id="UP001501638"/>
    </source>
</evidence>
<feature type="transmembrane region" description="Helical" evidence="2">
    <location>
        <begin position="32"/>
        <end position="52"/>
    </location>
</feature>
<dbReference type="SMART" id="SM00843">
    <property type="entry name" value="Ftsk_gamma"/>
    <property type="match status" value="1"/>
</dbReference>
<dbReference type="InterPro" id="IPR036388">
    <property type="entry name" value="WH-like_DNA-bd_sf"/>
</dbReference>
<dbReference type="InterPro" id="IPR011335">
    <property type="entry name" value="Restrct_endonuc-II-like"/>
</dbReference>
<feature type="region of interest" description="Disordered" evidence="1">
    <location>
        <begin position="377"/>
        <end position="405"/>
    </location>
</feature>
<evidence type="ECO:0000259" key="3">
    <source>
        <dbReference type="SMART" id="SM00843"/>
    </source>
</evidence>
<evidence type="ECO:0000256" key="2">
    <source>
        <dbReference type="SAM" id="Phobius"/>
    </source>
</evidence>
<dbReference type="Pfam" id="PF04471">
    <property type="entry name" value="Mrr_cat"/>
    <property type="match status" value="1"/>
</dbReference>